<dbReference type="GO" id="GO:0004553">
    <property type="term" value="F:hydrolase activity, hydrolyzing O-glycosyl compounds"/>
    <property type="evidence" value="ECO:0007669"/>
    <property type="project" value="InterPro"/>
</dbReference>
<accession>A0A562SV21</accession>
<dbReference type="InterPro" id="IPR008979">
    <property type="entry name" value="Galactose-bd-like_sf"/>
</dbReference>
<dbReference type="InterPro" id="IPR017853">
    <property type="entry name" value="GH"/>
</dbReference>
<feature type="domain" description="Beta-mannosidase-like galactose-binding" evidence="8">
    <location>
        <begin position="154"/>
        <end position="227"/>
    </location>
</feature>
<evidence type="ECO:0000256" key="1">
    <source>
        <dbReference type="ARBA" id="ARBA00007401"/>
    </source>
</evidence>
<dbReference type="InterPro" id="IPR013783">
    <property type="entry name" value="Ig-like_fold"/>
</dbReference>
<comment type="caution">
    <text evidence="9">The sequence shown here is derived from an EMBL/GenBank/DDBJ whole genome shotgun (WGS) entry which is preliminary data.</text>
</comment>
<gene>
    <name evidence="9" type="ORF">IQ13_0292</name>
</gene>
<evidence type="ECO:0000259" key="4">
    <source>
        <dbReference type="Pfam" id="PF00703"/>
    </source>
</evidence>
<evidence type="ECO:0000313" key="9">
    <source>
        <dbReference type="EMBL" id="TWI85135.1"/>
    </source>
</evidence>
<dbReference type="Pfam" id="PF00703">
    <property type="entry name" value="Glyco_hydro_2"/>
    <property type="match status" value="1"/>
</dbReference>
<evidence type="ECO:0000259" key="6">
    <source>
        <dbReference type="Pfam" id="PF11721"/>
    </source>
</evidence>
<evidence type="ECO:0000256" key="2">
    <source>
        <dbReference type="ARBA" id="ARBA00022801"/>
    </source>
</evidence>
<dbReference type="Gene3D" id="2.60.120.260">
    <property type="entry name" value="Galactose-binding domain-like"/>
    <property type="match status" value="1"/>
</dbReference>
<feature type="domain" description="Glycoside hydrolase family 2 catalytic" evidence="5">
    <location>
        <begin position="388"/>
        <end position="530"/>
    </location>
</feature>
<dbReference type="InterPro" id="IPR006102">
    <property type="entry name" value="Ig-like_GH2"/>
</dbReference>
<proteinExistence type="inferred from homology"/>
<dbReference type="Gene3D" id="3.20.20.80">
    <property type="entry name" value="Glycosidases"/>
    <property type="match status" value="1"/>
</dbReference>
<keyword evidence="3" id="KW-0326">Glycosidase</keyword>
<keyword evidence="2 9" id="KW-0378">Hydrolase</keyword>
<dbReference type="PANTHER" id="PTHR42732:SF1">
    <property type="entry name" value="BETA-MANNOSIDASE"/>
    <property type="match status" value="1"/>
</dbReference>
<dbReference type="InterPro" id="IPR054593">
    <property type="entry name" value="Beta-mannosidase-like_N2"/>
</dbReference>
<dbReference type="SUPFAM" id="SSF51445">
    <property type="entry name" value="(Trans)glycosidases"/>
    <property type="match status" value="1"/>
</dbReference>
<dbReference type="Pfam" id="PF16355">
    <property type="entry name" value="DUF4982"/>
    <property type="match status" value="1"/>
</dbReference>
<dbReference type="PANTHER" id="PTHR42732">
    <property type="entry name" value="BETA-GALACTOSIDASE"/>
    <property type="match status" value="1"/>
</dbReference>
<dbReference type="SUPFAM" id="SSF49785">
    <property type="entry name" value="Galactose-binding domain-like"/>
    <property type="match status" value="1"/>
</dbReference>
<comment type="similarity">
    <text evidence="1">Belongs to the glycosyl hydrolase 2 family.</text>
</comment>
<dbReference type="PRINTS" id="PR00132">
    <property type="entry name" value="GLHYDRLASE2"/>
</dbReference>
<dbReference type="Pfam" id="PF22666">
    <property type="entry name" value="Glyco_hydro_2_N2"/>
    <property type="match status" value="1"/>
</dbReference>
<protein>
    <submittedName>
        <fullName evidence="9">Glycosyl hydrolase family 2</fullName>
    </submittedName>
</protein>
<dbReference type="Proteomes" id="UP000316167">
    <property type="component" value="Unassembled WGS sequence"/>
</dbReference>
<evidence type="ECO:0000313" key="10">
    <source>
        <dbReference type="Proteomes" id="UP000316167"/>
    </source>
</evidence>
<sequence length="1223" mass="138051">MESLNKFYTIGDVSYNSISMKLLLRRSLVAHNINEHFCGTPLQAVVRSCQFSATHPLVPSREGMLTHSPRLCKSLLFFVLLCAFVSSWQKTNAQRQDISLNENWLTIATSNDQQLPADTYQATINSNWKKVNVPHNWDQYEGYRRLLHGNRHGDSWYRKTFAAKQSTKGKRFFLFFEGVGSYATVYLNNKKVGEHSGGRTTFTLDVTDVIKTDGTANQLAVRAYHPSNIQNLPWVCGGCSDERGFSEGSQPMGIFRPVHLIVTNDVRIEPFGVHAWADITEKNVQLNIATTFKNYSKKKRNIVVEHRLIDANGKEVKKIVEQGITVDKNVAVENKSDVIHPTSAINLWSVENPYLYKIISVVNENNIVLDKVETAFGFRTINWKNPTSQFILNGKPVFINGIAEYEHLLGQSHAFSKEQIFSRFKWIQSAGFNAFRDGHQPHHLFYGQLCDEKGILWWTQLSAHVWYDTQEFRENFKQLLREWVIERRNSPSIILWGLQNESKLPEDFAKECTELIRSLDPTVSTQRLVTTCNGGSGTDWDVPQNWTGTYGGNPATYGDDVKKQVLIGEYGAWRTIDLHTEGGFVQNGILSEDRMVQLMEQKVRLAESVKDSSAGHFFWLLTSHDNPGRVQGGEGLRELDRIGPVNYKGLLTPWEEPTDAYYMFRSNYADKNKEPMVYIVSHTWPNRWMKPGIKDSIYVYSNCDEVELFNDVNGSSLGKRKKNGIGTHFQWDNVNIQYNLLYAVGYVNGKAVARDTIVLNHLPQSPNFKQLYANAKALTKATAGYNYIYRINCGGPSYKDDNGITWAADKGFATSWTKDFSEVPTNFASQRRIFSPIKHTKDWKLFQSFRFGKDKLMYEFPLPDGEYIVELYFIEPWLGIGGGINAKGMRLFDVAINGKTVINDLDIWSEAGTNTALKKTVKAKINGGKMIISFPESKSGQAVISAIAIASIKSGIKPAAASSLISNLVCGNCTEQSWLDIGDKNYTYSNTTINSLPSNLFGADWIRLDQNKETSPVSFTTNAELDLFFAVNENRSFADAEALHTQLITDGIGGTEYKIYRRRYAANTEVGLMIDPFTLLFYLPVNKMQPAYDLKPITAYRTNVAIVRDGVTKDSVNGRLCAVVKTNAAANMQWPVQTGVADIYSITVKYYYPKEQIVKAKLQLFDAGGNRMMDEAVQFTFTRVGKWNQFTVNTGSQINAGNYVVKLELENGEQVAVSGIEIQ</sequence>
<dbReference type="Gene3D" id="2.60.120.430">
    <property type="entry name" value="Galactose-binding lectin"/>
    <property type="match status" value="1"/>
</dbReference>
<reference evidence="9 10" key="1">
    <citation type="journal article" date="2015" name="Stand. Genomic Sci.">
        <title>Genomic Encyclopedia of Bacterial and Archaeal Type Strains, Phase III: the genomes of soil and plant-associated and newly described type strains.</title>
        <authorList>
            <person name="Whitman W.B."/>
            <person name="Woyke T."/>
            <person name="Klenk H.P."/>
            <person name="Zhou Y."/>
            <person name="Lilburn T.G."/>
            <person name="Beck B.J."/>
            <person name="De Vos P."/>
            <person name="Vandamme P."/>
            <person name="Eisen J.A."/>
            <person name="Garrity G."/>
            <person name="Hugenholtz P."/>
            <person name="Kyrpides N.C."/>
        </authorList>
    </citation>
    <scope>NUCLEOTIDE SEQUENCE [LARGE SCALE GENOMIC DNA]</scope>
    <source>
        <strain evidence="9 10">CGMCC 1.7271</strain>
    </source>
</reference>
<feature type="domain" description="DUF4982" evidence="7">
    <location>
        <begin position="695"/>
        <end position="753"/>
    </location>
</feature>
<feature type="domain" description="Glycoside hydrolase family 2 immunoglobulin-like beta-sandwich" evidence="4">
    <location>
        <begin position="277"/>
        <end position="379"/>
    </location>
</feature>
<dbReference type="InterPro" id="IPR051913">
    <property type="entry name" value="GH2_Domain-Containing"/>
</dbReference>
<dbReference type="SUPFAM" id="SSF49303">
    <property type="entry name" value="beta-Galactosidase/glucuronidase domain"/>
    <property type="match status" value="1"/>
</dbReference>
<keyword evidence="10" id="KW-1185">Reference proteome</keyword>
<dbReference type="AlphaFoldDB" id="A0A562SV21"/>
<evidence type="ECO:0000259" key="5">
    <source>
        <dbReference type="Pfam" id="PF02836"/>
    </source>
</evidence>
<dbReference type="Pfam" id="PF02836">
    <property type="entry name" value="Glyco_hydro_2_C"/>
    <property type="match status" value="1"/>
</dbReference>
<dbReference type="Pfam" id="PF11721">
    <property type="entry name" value="Malectin"/>
    <property type="match status" value="1"/>
</dbReference>
<dbReference type="Gene3D" id="2.60.40.10">
    <property type="entry name" value="Immunoglobulins"/>
    <property type="match status" value="2"/>
</dbReference>
<evidence type="ECO:0000259" key="8">
    <source>
        <dbReference type="Pfam" id="PF22666"/>
    </source>
</evidence>
<evidence type="ECO:0000259" key="7">
    <source>
        <dbReference type="Pfam" id="PF16355"/>
    </source>
</evidence>
<dbReference type="GO" id="GO:0005975">
    <property type="term" value="P:carbohydrate metabolic process"/>
    <property type="evidence" value="ECO:0007669"/>
    <property type="project" value="InterPro"/>
</dbReference>
<dbReference type="InterPro" id="IPR006101">
    <property type="entry name" value="Glyco_hydro_2"/>
</dbReference>
<dbReference type="InterPro" id="IPR006103">
    <property type="entry name" value="Glyco_hydro_2_cat"/>
</dbReference>
<dbReference type="InterPro" id="IPR036156">
    <property type="entry name" value="Beta-gal/glucu_dom_sf"/>
</dbReference>
<organism evidence="9 10">
    <name type="scientific">Lacibacter cauensis</name>
    <dbReference type="NCBI Taxonomy" id="510947"/>
    <lineage>
        <taxon>Bacteria</taxon>
        <taxon>Pseudomonadati</taxon>
        <taxon>Bacteroidota</taxon>
        <taxon>Chitinophagia</taxon>
        <taxon>Chitinophagales</taxon>
        <taxon>Chitinophagaceae</taxon>
        <taxon>Lacibacter</taxon>
    </lineage>
</organism>
<evidence type="ECO:0000256" key="3">
    <source>
        <dbReference type="ARBA" id="ARBA00023295"/>
    </source>
</evidence>
<feature type="domain" description="Malectin" evidence="6">
    <location>
        <begin position="788"/>
        <end position="946"/>
    </location>
</feature>
<dbReference type="EMBL" id="VLLE01000002">
    <property type="protein sequence ID" value="TWI85135.1"/>
    <property type="molecule type" value="Genomic_DNA"/>
</dbReference>
<name>A0A562SV21_9BACT</name>
<dbReference type="InterPro" id="IPR021720">
    <property type="entry name" value="Malectin_dom"/>
</dbReference>
<dbReference type="InterPro" id="IPR032311">
    <property type="entry name" value="DUF4982"/>
</dbReference>